<dbReference type="Proteomes" id="UP001595693">
    <property type="component" value="Unassembled WGS sequence"/>
</dbReference>
<organism evidence="3 4">
    <name type="scientific">Acidovorax facilis</name>
    <dbReference type="NCBI Taxonomy" id="12917"/>
    <lineage>
        <taxon>Bacteria</taxon>
        <taxon>Pseudomonadati</taxon>
        <taxon>Pseudomonadota</taxon>
        <taxon>Betaproteobacteria</taxon>
        <taxon>Burkholderiales</taxon>
        <taxon>Comamonadaceae</taxon>
        <taxon>Acidovorax</taxon>
    </lineage>
</organism>
<sequence length="198" mass="22042">MNRGASVVLRARLVDLAGVLVALVCAGAAHAAVTEEHIQQPYPVRAQPGETLRKALNAATPITVDGQRFHGYTRWKVRWTFRWWREASGRCTITEVTTRLRTQVQLPELHSATPAQQAVFDRYLSALSRHEQGHVQFGRDAAQAIDEGIAALPAAPDCAALERQANTLGHRLLREHAEREKQYDRDTRHGASQGARLE</sequence>
<feature type="region of interest" description="Disordered" evidence="1">
    <location>
        <begin position="176"/>
        <end position="198"/>
    </location>
</feature>
<dbReference type="InterPro" id="IPR010321">
    <property type="entry name" value="DUF922"/>
</dbReference>
<keyword evidence="3" id="KW-0378">Hydrolase</keyword>
<accession>A0ABV8DD36</accession>
<dbReference type="RefSeq" id="WP_238385551.1">
    <property type="nucleotide sequence ID" value="NZ_JAMXAX010000015.1"/>
</dbReference>
<evidence type="ECO:0000256" key="1">
    <source>
        <dbReference type="SAM" id="MobiDB-lite"/>
    </source>
</evidence>
<evidence type="ECO:0000313" key="3">
    <source>
        <dbReference type="EMBL" id="MFC3936252.1"/>
    </source>
</evidence>
<keyword evidence="3" id="KW-0645">Protease</keyword>
<feature type="chain" id="PRO_5045377130" evidence="2">
    <location>
        <begin position="32"/>
        <end position="198"/>
    </location>
</feature>
<evidence type="ECO:0000256" key="2">
    <source>
        <dbReference type="SAM" id="SignalP"/>
    </source>
</evidence>
<protein>
    <submittedName>
        <fullName evidence="3">DUF922 domain-containing Zn-dependent protease</fullName>
    </submittedName>
</protein>
<comment type="caution">
    <text evidence="3">The sequence shown here is derived from an EMBL/GenBank/DDBJ whole genome shotgun (WGS) entry which is preliminary data.</text>
</comment>
<dbReference type="Pfam" id="PF06037">
    <property type="entry name" value="DUF922"/>
    <property type="match status" value="1"/>
</dbReference>
<feature type="signal peptide" evidence="2">
    <location>
        <begin position="1"/>
        <end position="31"/>
    </location>
</feature>
<dbReference type="EMBL" id="JBHSAJ010000048">
    <property type="protein sequence ID" value="MFC3936252.1"/>
    <property type="molecule type" value="Genomic_DNA"/>
</dbReference>
<evidence type="ECO:0000313" key="4">
    <source>
        <dbReference type="Proteomes" id="UP001595693"/>
    </source>
</evidence>
<name>A0ABV8DD36_9BURK</name>
<reference evidence="4" key="1">
    <citation type="journal article" date="2019" name="Int. J. Syst. Evol. Microbiol.">
        <title>The Global Catalogue of Microorganisms (GCM) 10K type strain sequencing project: providing services to taxonomists for standard genome sequencing and annotation.</title>
        <authorList>
            <consortium name="The Broad Institute Genomics Platform"/>
            <consortium name="The Broad Institute Genome Sequencing Center for Infectious Disease"/>
            <person name="Wu L."/>
            <person name="Ma J."/>
        </authorList>
    </citation>
    <scope>NUCLEOTIDE SEQUENCE [LARGE SCALE GENOMIC DNA]</scope>
    <source>
        <strain evidence="4">CCUG 2113</strain>
    </source>
</reference>
<feature type="compositionally biased region" description="Basic and acidic residues" evidence="1">
    <location>
        <begin position="176"/>
        <end position="189"/>
    </location>
</feature>
<dbReference type="GO" id="GO:0008233">
    <property type="term" value="F:peptidase activity"/>
    <property type="evidence" value="ECO:0007669"/>
    <property type="project" value="UniProtKB-KW"/>
</dbReference>
<gene>
    <name evidence="3" type="ORF">ACFOW3_16685</name>
</gene>
<dbReference type="GO" id="GO:0006508">
    <property type="term" value="P:proteolysis"/>
    <property type="evidence" value="ECO:0007669"/>
    <property type="project" value="UniProtKB-KW"/>
</dbReference>
<keyword evidence="4" id="KW-1185">Reference proteome</keyword>
<proteinExistence type="predicted"/>
<keyword evidence="2" id="KW-0732">Signal</keyword>